<evidence type="ECO:0000313" key="2">
    <source>
        <dbReference type="EMBL" id="MDR7277739.1"/>
    </source>
</evidence>
<organism evidence="2 3">
    <name type="scientific">Catenuloplanes atrovinosus</name>
    <dbReference type="NCBI Taxonomy" id="137266"/>
    <lineage>
        <taxon>Bacteria</taxon>
        <taxon>Bacillati</taxon>
        <taxon>Actinomycetota</taxon>
        <taxon>Actinomycetes</taxon>
        <taxon>Micromonosporales</taxon>
        <taxon>Micromonosporaceae</taxon>
        <taxon>Catenuloplanes</taxon>
    </lineage>
</organism>
<feature type="region of interest" description="Disordered" evidence="1">
    <location>
        <begin position="174"/>
        <end position="212"/>
    </location>
</feature>
<comment type="caution">
    <text evidence="2">The sequence shown here is derived from an EMBL/GenBank/DDBJ whole genome shotgun (WGS) entry which is preliminary data.</text>
</comment>
<evidence type="ECO:0000313" key="3">
    <source>
        <dbReference type="Proteomes" id="UP001183643"/>
    </source>
</evidence>
<gene>
    <name evidence="2" type="ORF">J2S41_004517</name>
</gene>
<accession>A0AAE4CC94</accession>
<dbReference type="RefSeq" id="WP_310370216.1">
    <property type="nucleotide sequence ID" value="NZ_JAVDYB010000001.1"/>
</dbReference>
<dbReference type="AlphaFoldDB" id="A0AAE4CC94"/>
<name>A0AAE4CC94_9ACTN</name>
<keyword evidence="3" id="KW-1185">Reference proteome</keyword>
<reference evidence="2" key="1">
    <citation type="submission" date="2023-07" db="EMBL/GenBank/DDBJ databases">
        <title>Sequencing the genomes of 1000 actinobacteria strains.</title>
        <authorList>
            <person name="Klenk H.-P."/>
        </authorList>
    </citation>
    <scope>NUCLEOTIDE SEQUENCE</scope>
    <source>
        <strain evidence="2">DSM 44707</strain>
    </source>
</reference>
<dbReference type="EMBL" id="JAVDYB010000001">
    <property type="protein sequence ID" value="MDR7277739.1"/>
    <property type="molecule type" value="Genomic_DNA"/>
</dbReference>
<sequence length="212" mass="22867">MPEWTDAARARLALAAAAADLADTAAALVSTAHEDEHASALEHLTRIEEIAGAVAEVRKLAVIHARERAMPWERIGDALGVTRQTAHARFGAVVDEWHDVLYDPDKHGWAWMPEGAYDPAATAATLDRWLARRHHGDGPAPTVSAGLPTYDPMTRARETLARANWLTRRIGAGTEVSPAAKAEHHRRKDAALTAIADDPTTPPAPQDDQPTG</sequence>
<dbReference type="Proteomes" id="UP001183643">
    <property type="component" value="Unassembled WGS sequence"/>
</dbReference>
<proteinExistence type="predicted"/>
<evidence type="ECO:0000256" key="1">
    <source>
        <dbReference type="SAM" id="MobiDB-lite"/>
    </source>
</evidence>
<protein>
    <submittedName>
        <fullName evidence="2">Uncharacterized protein</fullName>
    </submittedName>
</protein>